<evidence type="ECO:0000313" key="4">
    <source>
        <dbReference type="Proteomes" id="UP000681041"/>
    </source>
</evidence>
<feature type="transmembrane region" description="Helical" evidence="1">
    <location>
        <begin position="81"/>
        <end position="114"/>
    </location>
</feature>
<dbReference type="KEGG" id="meme:HYG87_02855"/>
<reference evidence="3" key="1">
    <citation type="submission" date="2020-07" db="EMBL/GenBank/DDBJ databases">
        <title>Methanobacterium. sp. MethCan genome.</title>
        <authorList>
            <person name="Postec A."/>
            <person name="Quemeneur M."/>
        </authorList>
    </citation>
    <scope>NUCLEOTIDE SEQUENCE</scope>
    <source>
        <strain evidence="3">MethCAN</strain>
    </source>
</reference>
<evidence type="ECO:0000256" key="1">
    <source>
        <dbReference type="SAM" id="Phobius"/>
    </source>
</evidence>
<dbReference type="AlphaFoldDB" id="A0A8T8K4E1"/>
<dbReference type="Pfam" id="PF13273">
    <property type="entry name" value="DUF4064"/>
    <property type="match status" value="1"/>
</dbReference>
<keyword evidence="1" id="KW-0472">Membrane</keyword>
<feature type="domain" description="DUF4064" evidence="2">
    <location>
        <begin position="18"/>
        <end position="92"/>
    </location>
</feature>
<evidence type="ECO:0000313" key="3">
    <source>
        <dbReference type="EMBL" id="QUH22789.1"/>
    </source>
</evidence>
<protein>
    <submittedName>
        <fullName evidence="3">DUF4064 domain-containing protein</fullName>
    </submittedName>
</protein>
<gene>
    <name evidence="3" type="ORF">HYG87_02855</name>
</gene>
<name>A0A8T8K4E1_9EURY</name>
<feature type="transmembrane region" description="Helical" evidence="1">
    <location>
        <begin position="21"/>
        <end position="45"/>
    </location>
</feature>
<proteinExistence type="predicted"/>
<accession>A0A8T8K4E1</accession>
<dbReference type="InterPro" id="IPR025273">
    <property type="entry name" value="DUF4064"/>
</dbReference>
<keyword evidence="4" id="KW-1185">Reference proteome</keyword>
<feature type="transmembrane region" description="Helical" evidence="1">
    <location>
        <begin position="51"/>
        <end position="72"/>
    </location>
</feature>
<keyword evidence="1" id="KW-1133">Transmembrane helix</keyword>
<sequence>MLFIKRRSDVTADIKKTSRTIELVLGIVGGIFGLLGGIFAVIFGSLASADIVILGISAILASIAGIVAAVYVTKNPKAGGIILIISAIWLLISISLFGLLGSILIGIGGILAILRK</sequence>
<organism evidence="3 4">
    <name type="scientific">Methanobacterium alkalithermotolerans</name>
    <dbReference type="NCBI Taxonomy" id="2731220"/>
    <lineage>
        <taxon>Archaea</taxon>
        <taxon>Methanobacteriati</taxon>
        <taxon>Methanobacteriota</taxon>
        <taxon>Methanomada group</taxon>
        <taxon>Methanobacteria</taxon>
        <taxon>Methanobacteriales</taxon>
        <taxon>Methanobacteriaceae</taxon>
        <taxon>Methanobacterium</taxon>
    </lineage>
</organism>
<keyword evidence="1" id="KW-0812">Transmembrane</keyword>
<dbReference type="Proteomes" id="UP000681041">
    <property type="component" value="Chromosome"/>
</dbReference>
<evidence type="ECO:0000259" key="2">
    <source>
        <dbReference type="Pfam" id="PF13273"/>
    </source>
</evidence>
<dbReference type="EMBL" id="CP058560">
    <property type="protein sequence ID" value="QUH22789.1"/>
    <property type="molecule type" value="Genomic_DNA"/>
</dbReference>